<accession>A0A971CZN0</accession>
<proteinExistence type="predicted"/>
<evidence type="ECO:0000313" key="2">
    <source>
        <dbReference type="Proteomes" id="UP000767327"/>
    </source>
</evidence>
<dbReference type="EMBL" id="JAAXZR010000020">
    <property type="protein sequence ID" value="NLT79752.1"/>
    <property type="molecule type" value="Genomic_DNA"/>
</dbReference>
<gene>
    <name evidence="1" type="ORF">GXW98_05675</name>
</gene>
<evidence type="ECO:0000313" key="1">
    <source>
        <dbReference type="EMBL" id="NLT79752.1"/>
    </source>
</evidence>
<dbReference type="AlphaFoldDB" id="A0A971CZN0"/>
<dbReference type="Proteomes" id="UP000767327">
    <property type="component" value="Unassembled WGS sequence"/>
</dbReference>
<comment type="caution">
    <text evidence="1">The sequence shown here is derived from an EMBL/GenBank/DDBJ whole genome shotgun (WGS) entry which is preliminary data.</text>
</comment>
<reference evidence="1" key="2">
    <citation type="submission" date="2020-01" db="EMBL/GenBank/DDBJ databases">
        <authorList>
            <person name="Campanaro S."/>
        </authorList>
    </citation>
    <scope>NUCLEOTIDE SEQUENCE</scope>
    <source>
        <strain evidence="1">AS01afH2WH_6</strain>
    </source>
</reference>
<reference evidence="1" key="1">
    <citation type="journal article" date="2020" name="Biotechnol. Biofuels">
        <title>New insights from the biogas microbiome by comprehensive genome-resolved metagenomics of nearly 1600 species originating from multiple anaerobic digesters.</title>
        <authorList>
            <person name="Campanaro S."/>
            <person name="Treu L."/>
            <person name="Rodriguez-R L.M."/>
            <person name="Kovalovszki A."/>
            <person name="Ziels R.M."/>
            <person name="Maus I."/>
            <person name="Zhu X."/>
            <person name="Kougias P.G."/>
            <person name="Basile A."/>
            <person name="Luo G."/>
            <person name="Schluter A."/>
            <person name="Konstantinidis K.T."/>
            <person name="Angelidaki I."/>
        </authorList>
    </citation>
    <scope>NUCLEOTIDE SEQUENCE</scope>
    <source>
        <strain evidence="1">AS01afH2WH_6</strain>
    </source>
</reference>
<organism evidence="1 2">
    <name type="scientific">Bifidobacterium crudilactis</name>
    <dbReference type="NCBI Taxonomy" id="327277"/>
    <lineage>
        <taxon>Bacteria</taxon>
        <taxon>Bacillati</taxon>
        <taxon>Actinomycetota</taxon>
        <taxon>Actinomycetes</taxon>
        <taxon>Bifidobacteriales</taxon>
        <taxon>Bifidobacteriaceae</taxon>
        <taxon>Bifidobacterium</taxon>
    </lineage>
</organism>
<protein>
    <submittedName>
        <fullName evidence="1">Helix-turn-helix domain-containing protein</fullName>
    </submittedName>
</protein>
<dbReference type="RefSeq" id="WP_273173712.1">
    <property type="nucleotide sequence ID" value="NZ_JAAXZR010000020.1"/>
</dbReference>
<sequence length="177" mass="19953">MTMKSGSSIRFNIFQKRTSIGLNMFMALPVRIDIPKDKNNGFSVKILADYSSDKQRIVATSVSVISDGMEEVTGTVMRSLRLREYVRDGVKRVVELMEDDGSLVFSGDSIEDMAREHIDERPADREEKLLWIARVYRFSEVTNGSPTQDVAELLGISTRAATRWIAECRETGLLNKA</sequence>
<name>A0A971CZN0_9BIFI</name>